<dbReference type="PROSITE" id="PS50011">
    <property type="entry name" value="PROTEIN_KINASE_DOM"/>
    <property type="match status" value="2"/>
</dbReference>
<dbReference type="STRING" id="349521.HCH_03471"/>
<dbReference type="Pfam" id="PF03118">
    <property type="entry name" value="RNA_pol_A_CTD"/>
    <property type="match status" value="1"/>
</dbReference>
<protein>
    <submittedName>
        <fullName evidence="3">Serine/threonine protein kinase</fullName>
    </submittedName>
</protein>
<accession>Q2SGK7</accession>
<dbReference type="GO" id="GO:0003899">
    <property type="term" value="F:DNA-directed RNA polymerase activity"/>
    <property type="evidence" value="ECO:0007669"/>
    <property type="project" value="InterPro"/>
</dbReference>
<dbReference type="GO" id="GO:0005524">
    <property type="term" value="F:ATP binding"/>
    <property type="evidence" value="ECO:0007669"/>
    <property type="project" value="InterPro"/>
</dbReference>
<proteinExistence type="predicted"/>
<gene>
    <name evidence="3" type="ordered locus">HCH_03471</name>
</gene>
<dbReference type="InterPro" id="IPR011528">
    <property type="entry name" value="NERD"/>
</dbReference>
<evidence type="ECO:0000259" key="1">
    <source>
        <dbReference type="PROSITE" id="PS50011"/>
    </source>
</evidence>
<dbReference type="InterPro" id="IPR049832">
    <property type="entry name" value="BREX_PglW"/>
</dbReference>
<feature type="domain" description="NERD" evidence="2">
    <location>
        <begin position="11"/>
        <end position="129"/>
    </location>
</feature>
<dbReference type="Gene3D" id="1.10.150.20">
    <property type="entry name" value="5' to 3' exonuclease, C-terminal subdomain"/>
    <property type="match status" value="1"/>
</dbReference>
<dbReference type="InterPro" id="IPR011009">
    <property type="entry name" value="Kinase-like_dom_sf"/>
</dbReference>
<keyword evidence="3" id="KW-0723">Serine/threonine-protein kinase</keyword>
<dbReference type="GO" id="GO:0004674">
    <property type="term" value="F:protein serine/threonine kinase activity"/>
    <property type="evidence" value="ECO:0007669"/>
    <property type="project" value="UniProtKB-KW"/>
</dbReference>
<evidence type="ECO:0000313" key="4">
    <source>
        <dbReference type="Proteomes" id="UP000000238"/>
    </source>
</evidence>
<dbReference type="Proteomes" id="UP000000238">
    <property type="component" value="Chromosome"/>
</dbReference>
<reference evidence="3 4" key="1">
    <citation type="journal article" date="2005" name="Nucleic Acids Res.">
        <title>Genomic blueprint of Hahella chejuensis, a marine microbe producing an algicidal agent.</title>
        <authorList>
            <person name="Jeong H."/>
            <person name="Yim J.H."/>
            <person name="Lee C."/>
            <person name="Choi S.-H."/>
            <person name="Park Y.K."/>
            <person name="Yoon S.H."/>
            <person name="Hur C.-G."/>
            <person name="Kang H.-Y."/>
            <person name="Kim D."/>
            <person name="Lee H.H."/>
            <person name="Park K.H."/>
            <person name="Park S.-H."/>
            <person name="Park H.-S."/>
            <person name="Lee H.K."/>
            <person name="Oh T.K."/>
            <person name="Kim J.F."/>
        </authorList>
    </citation>
    <scope>NUCLEOTIDE SEQUENCE [LARGE SCALE GENOMIC DNA]</scope>
    <source>
        <strain evidence="3 4">KCTC 2396</strain>
    </source>
</reference>
<keyword evidence="3" id="KW-0418">Kinase</keyword>
<dbReference type="SUPFAM" id="SSF56112">
    <property type="entry name" value="Protein kinase-like (PK-like)"/>
    <property type="match status" value="2"/>
</dbReference>
<dbReference type="Pfam" id="PF08378">
    <property type="entry name" value="NERD"/>
    <property type="match status" value="1"/>
</dbReference>
<dbReference type="NCBIfam" id="NF033442">
    <property type="entry name" value="BREX_PglW"/>
    <property type="match status" value="1"/>
</dbReference>
<dbReference type="Pfam" id="PF00069">
    <property type="entry name" value="Pkinase"/>
    <property type="match status" value="2"/>
</dbReference>
<feature type="domain" description="Protein kinase" evidence="1">
    <location>
        <begin position="504"/>
        <end position="756"/>
    </location>
</feature>
<dbReference type="eggNOG" id="COG0515">
    <property type="taxonomic scope" value="Bacteria"/>
</dbReference>
<feature type="domain" description="Protein kinase" evidence="1">
    <location>
        <begin position="201"/>
        <end position="473"/>
    </location>
</feature>
<evidence type="ECO:0000313" key="3">
    <source>
        <dbReference type="EMBL" id="ABC30217.1"/>
    </source>
</evidence>
<dbReference type="KEGG" id="hch:HCH_03471"/>
<evidence type="ECO:0000259" key="2">
    <source>
        <dbReference type="PROSITE" id="PS50965"/>
    </source>
</evidence>
<dbReference type="InterPro" id="IPR011260">
    <property type="entry name" value="RNAP_asu_C"/>
</dbReference>
<dbReference type="SUPFAM" id="SSF47789">
    <property type="entry name" value="C-terminal domain of RNA polymerase alpha subunit"/>
    <property type="match status" value="1"/>
</dbReference>
<sequence>MDKFWKQITTSDHTWEQEALDFVKAALPDHEPYRAWANFEFITKEGFVNEVDLLVHTPKGLFLVEIKSHPGVMKGDAGIWIWEAPEGKRKAFDNPLLLTDRKAKKLASLLQAQDAARKSSKERIPFITPVIFLSAPNIVNKLEGNGRKQVYTRKNFIEEITRIDDSWKHKKLDKVSAKTVSQAMLQAGIKESLRTRRVGQFDLAELLDETDLYQEWLGRHVDTQVRRRVRIYLTQGKAADEAARLDKAAHLEAQLLEGVDYPGILKTLEFQRHDHGPALIYENFDGSQRLDHWLLKQDEGKRLDQSVAVSLLRSIAETVKYAHSQKLYHRALSPQSIFIKEENGEFKIKIANWATAQRIFETESKHISAFSKLTRMVQEESGSYMALESHTLEEADGTQLDVFSLGAIAYHLFTGKKPAANELELQDKLGKDGLQVTDVINGASSWVSYLVQYATHPDPGARLDSVQDFLDYLTEVENDITRPEGEVTQKPTEAKKGDTFEGGYTVIKRLGRGACSVAFLVEYQGQQRVLKMALDPEHNRRLHQEGETLGQLRHQAIIAHHKTLDILGHTCLLIDYATGGTLAQRIRRTGAIQLELLERFGDDLLSAMVHLEDKALMHRDIKPDNIGVTELGSQLHLVLFDFSLSNAGTDNIKVGTMAYMDPYIRDAGRRRWDDYAERFAAALTLYEMAAGTLPGWAANQGLPIDLEHELQLDASVFDPSIRSSMAKFFQRALARDLGSRFATAADMLRAWRQVFLQASKESRHPTVHGEVPTCPVEEAQQDTQIGLLELSPQALDALSRRNLNTVADLLKQNRSKVRAWPGVGIKTRNEVSELIRKLQEKWPNEVAQPVSQHDGAQQASVDRLFGLIYPKTPDISRRSFLNEFLGRLDSEAPKGHHNVHWPSITMLCSEINMEAAEARQILSKLTTQWGKLSEVNLLRNEIVEILTENGGVMTAIELADAVLLRRGSVEDNPIRSRHAQAVVRAAVETEISKQQPRWILRRFGNRYVIADNQQEQGEDLATYAQDLGQLASECALKQPLLSPQATLDKVRAVPAPETFTGLSTHRLLRLAAAASEQAALSSRAEFYPRDMEAAQALELAQGALLGSKALTVAEVQVRVKGRYPAAKPLPGRPHLDDLVLKLDMGFLWDPNYETFDKDGKKQLGAYCLPITSFTEYQATQTKTSLTQQTDWDGEAWQDEKSIRQSISNSLRDGRFLALGVRPRDMEKAKIKLCSTYGLVSFSFDELLLRRLHQHCAAMKNPPNWQVVLKADAADQTSRDWVNLQRLVHQVLPSIADEIKQSDKPVLLTEPGLIARYDLIHTWLNELRQHLANTGHVHALVLLIVGDAQQHAPVIDGKVIPLEAGNSIYARLSGSWVKPDQPQFSN</sequence>
<dbReference type="SMART" id="SM00220">
    <property type="entry name" value="S_TKc"/>
    <property type="match status" value="1"/>
</dbReference>
<name>Q2SGK7_HAHCH</name>
<organism evidence="3 4">
    <name type="scientific">Hahella chejuensis (strain KCTC 2396)</name>
    <dbReference type="NCBI Taxonomy" id="349521"/>
    <lineage>
        <taxon>Bacteria</taxon>
        <taxon>Pseudomonadati</taxon>
        <taxon>Pseudomonadota</taxon>
        <taxon>Gammaproteobacteria</taxon>
        <taxon>Oceanospirillales</taxon>
        <taxon>Hahellaceae</taxon>
        <taxon>Hahella</taxon>
    </lineage>
</organism>
<dbReference type="Gene3D" id="1.10.510.10">
    <property type="entry name" value="Transferase(Phosphotransferase) domain 1"/>
    <property type="match status" value="2"/>
</dbReference>
<dbReference type="InterPro" id="IPR000719">
    <property type="entry name" value="Prot_kinase_dom"/>
</dbReference>
<dbReference type="InterPro" id="IPR045269">
    <property type="entry name" value="Atg1-like"/>
</dbReference>
<dbReference type="GO" id="GO:0003677">
    <property type="term" value="F:DNA binding"/>
    <property type="evidence" value="ECO:0007669"/>
    <property type="project" value="InterPro"/>
</dbReference>
<dbReference type="HOGENOM" id="CLU_005315_0_0_6"/>
<dbReference type="GO" id="GO:0006351">
    <property type="term" value="P:DNA-templated transcription"/>
    <property type="evidence" value="ECO:0007669"/>
    <property type="project" value="InterPro"/>
</dbReference>
<dbReference type="RefSeq" id="WP_011397285.1">
    <property type="nucleotide sequence ID" value="NC_007645.1"/>
</dbReference>
<keyword evidence="3" id="KW-0808">Transferase</keyword>
<dbReference type="GO" id="GO:0005737">
    <property type="term" value="C:cytoplasm"/>
    <property type="evidence" value="ECO:0007669"/>
    <property type="project" value="TreeGrafter"/>
</dbReference>
<dbReference type="EMBL" id="CP000155">
    <property type="protein sequence ID" value="ABC30217.1"/>
    <property type="molecule type" value="Genomic_DNA"/>
</dbReference>
<keyword evidence="4" id="KW-1185">Reference proteome</keyword>
<dbReference type="PROSITE" id="PS50965">
    <property type="entry name" value="NERD"/>
    <property type="match status" value="1"/>
</dbReference>
<dbReference type="OrthoDB" id="9801841at2"/>
<dbReference type="PANTHER" id="PTHR24348">
    <property type="entry name" value="SERINE/THREONINE-PROTEIN KINASE UNC-51-RELATED"/>
    <property type="match status" value="1"/>
</dbReference>